<sequence length="201" mass="22468">MRKAFSMIEIIIALIVASFVAYIGLQKFLDSQKEKYDNEFLSKMNVFVSSALLDATTGYPNGTGGYCSNDNSYTGLTAQRAVKCIGWEKAYSVGGTDPKSYIYKLDVLNSISADGCYIYLREPLSTDTNNIFYMYVDCSNYKGNKQMIEDLISTDIKRNFYQYLQNVDRKASSVDYSADATNAFVDSGTDSDGKVGFQFKN</sequence>
<keyword evidence="1" id="KW-0472">Membrane</keyword>
<evidence type="ECO:0000313" key="5">
    <source>
        <dbReference type="Proteomes" id="UP000298805"/>
    </source>
</evidence>
<evidence type="ECO:0000313" key="4">
    <source>
        <dbReference type="Proteomes" id="UP000272781"/>
    </source>
</evidence>
<dbReference type="EMBL" id="RJVK01000006">
    <property type="protein sequence ID" value="ROR38774.1"/>
    <property type="molecule type" value="Genomic_DNA"/>
</dbReference>
<dbReference type="Proteomes" id="UP000298805">
    <property type="component" value="Plasmid unnamed1"/>
</dbReference>
<dbReference type="EMBL" id="CP040940">
    <property type="protein sequence ID" value="QDD68156.1"/>
    <property type="molecule type" value="Genomic_DNA"/>
</dbReference>
<gene>
    <name evidence="2" type="ORF">C6V80_09895</name>
    <name evidence="3" type="ORF">EDC58_1989</name>
</gene>
<feature type="transmembrane region" description="Helical" evidence="1">
    <location>
        <begin position="6"/>
        <end position="25"/>
    </location>
</feature>
<evidence type="ECO:0000313" key="3">
    <source>
        <dbReference type="EMBL" id="ROR38774.1"/>
    </source>
</evidence>
<evidence type="ECO:0000256" key="1">
    <source>
        <dbReference type="SAM" id="Phobius"/>
    </source>
</evidence>
<reference evidence="3 4" key="1">
    <citation type="submission" date="2018-11" db="EMBL/GenBank/DDBJ databases">
        <title>Genomic Encyclopedia of Type Strains, Phase IV (KMG-IV): sequencing the most valuable type-strain genomes for metagenomic binning, comparative biology and taxonomic classification.</title>
        <authorList>
            <person name="Goeker M."/>
        </authorList>
    </citation>
    <scope>NUCLEOTIDE SEQUENCE [LARGE SCALE GENOMIC DNA]</scope>
    <source>
        <strain evidence="3 4">DSM 27783</strain>
    </source>
</reference>
<keyword evidence="2" id="KW-0614">Plasmid</keyword>
<evidence type="ECO:0000313" key="2">
    <source>
        <dbReference type="EMBL" id="QDD68156.1"/>
    </source>
</evidence>
<proteinExistence type="predicted"/>
<dbReference type="Proteomes" id="UP000272781">
    <property type="component" value="Unassembled WGS sequence"/>
</dbReference>
<protein>
    <submittedName>
        <fullName evidence="2">Type II secretion system protein</fullName>
    </submittedName>
</protein>
<accession>A0AAJ4UWZ9</accession>
<geneLocation type="plasmid" evidence="2 5">
    <name>unnamed1</name>
</geneLocation>
<dbReference type="AlphaFoldDB" id="A0AAJ4UWZ9"/>
<reference evidence="2 5" key="2">
    <citation type="submission" date="2019-06" db="EMBL/GenBank/DDBJ databases">
        <title>A comparative analysis of the Nautiliaceae.</title>
        <authorList>
            <person name="Grosche A."/>
            <person name="Smedile F."/>
            <person name="Vetriani C."/>
        </authorList>
    </citation>
    <scope>NUCLEOTIDE SEQUENCE [LARGE SCALE GENOMIC DNA]</scope>
    <source>
        <strain evidence="2 5">TB6</strain>
        <plasmid evidence="2 5">unnamed1</plasmid>
    </source>
</reference>
<organism evidence="3 4">
    <name type="scientific">Caminibacter pacificus</name>
    <dbReference type="NCBI Taxonomy" id="1424653"/>
    <lineage>
        <taxon>Bacteria</taxon>
        <taxon>Pseudomonadati</taxon>
        <taxon>Campylobacterota</taxon>
        <taxon>Epsilonproteobacteria</taxon>
        <taxon>Nautiliales</taxon>
        <taxon>Nautiliaceae</taxon>
        <taxon>Caminibacter</taxon>
    </lineage>
</organism>
<dbReference type="RefSeq" id="WP_123353360.1">
    <property type="nucleotide sequence ID" value="NZ_CP040940.1"/>
</dbReference>
<keyword evidence="1" id="KW-1133">Transmembrane helix</keyword>
<keyword evidence="1" id="KW-0812">Transmembrane</keyword>
<name>A0AAJ4UWZ9_9BACT</name>
<keyword evidence="5" id="KW-1185">Reference proteome</keyword>